<gene>
    <name evidence="2" type="ORF">OEZ71_14650</name>
</gene>
<accession>A0ABT2ZQU5</accession>
<protein>
    <recommendedName>
        <fullName evidence="4">Beta/Gamma crystallin</fullName>
    </recommendedName>
</protein>
<dbReference type="EMBL" id="JAOWKZ010000003">
    <property type="protein sequence ID" value="MCV2873538.1"/>
    <property type="molecule type" value="Genomic_DNA"/>
</dbReference>
<dbReference type="Proteomes" id="UP001652564">
    <property type="component" value="Unassembled WGS sequence"/>
</dbReference>
<sequence>MNFDKIVSSVAALFLVAAPVMAAEEFVLSIDDSFGGGSITVSGYGRAYEYRWIVFNNGGQLAVCGASYFPDASSAVGIRRMLRRAVVELNGKRILRDISFFNQVRSKAGLEAGESTCRNTGVPTPKSRGGTARIVWPSGGIRF</sequence>
<organism evidence="2 3">
    <name type="scientific">Albidovulum litorale</name>
    <dbReference type="NCBI Taxonomy" id="2984134"/>
    <lineage>
        <taxon>Bacteria</taxon>
        <taxon>Pseudomonadati</taxon>
        <taxon>Pseudomonadota</taxon>
        <taxon>Alphaproteobacteria</taxon>
        <taxon>Rhodobacterales</taxon>
        <taxon>Paracoccaceae</taxon>
        <taxon>Albidovulum</taxon>
    </lineage>
</organism>
<evidence type="ECO:0000313" key="3">
    <source>
        <dbReference type="Proteomes" id="UP001652564"/>
    </source>
</evidence>
<feature type="signal peptide" evidence="1">
    <location>
        <begin position="1"/>
        <end position="22"/>
    </location>
</feature>
<evidence type="ECO:0008006" key="4">
    <source>
        <dbReference type="Google" id="ProtNLM"/>
    </source>
</evidence>
<comment type="caution">
    <text evidence="2">The sequence shown here is derived from an EMBL/GenBank/DDBJ whole genome shotgun (WGS) entry which is preliminary data.</text>
</comment>
<evidence type="ECO:0000256" key="1">
    <source>
        <dbReference type="SAM" id="SignalP"/>
    </source>
</evidence>
<name>A0ABT2ZQU5_9RHOB</name>
<dbReference type="RefSeq" id="WP_263740742.1">
    <property type="nucleotide sequence ID" value="NZ_JAOWKZ010000003.1"/>
</dbReference>
<reference evidence="2 3" key="1">
    <citation type="submission" date="2022-10" db="EMBL/GenBank/DDBJ databases">
        <title>Defluviimonas sp. nov., isolated from ocean surface sediments.</title>
        <authorList>
            <person name="He W."/>
            <person name="Wang L."/>
            <person name="Zhang D.-F."/>
        </authorList>
    </citation>
    <scope>NUCLEOTIDE SEQUENCE [LARGE SCALE GENOMIC DNA]</scope>
    <source>
        <strain evidence="2 3">WL0050</strain>
    </source>
</reference>
<evidence type="ECO:0000313" key="2">
    <source>
        <dbReference type="EMBL" id="MCV2873538.1"/>
    </source>
</evidence>
<proteinExistence type="predicted"/>
<feature type="chain" id="PRO_5047175904" description="Beta/Gamma crystallin" evidence="1">
    <location>
        <begin position="23"/>
        <end position="143"/>
    </location>
</feature>
<keyword evidence="1" id="KW-0732">Signal</keyword>
<keyword evidence="3" id="KW-1185">Reference proteome</keyword>